<protein>
    <submittedName>
        <fullName evidence="2">Uncharacterized protein</fullName>
    </submittedName>
</protein>
<feature type="chain" id="PRO_5012539272" evidence="1">
    <location>
        <begin position="21"/>
        <end position="74"/>
    </location>
</feature>
<proteinExistence type="predicted"/>
<evidence type="ECO:0000256" key="1">
    <source>
        <dbReference type="SAM" id="SignalP"/>
    </source>
</evidence>
<evidence type="ECO:0000313" key="2">
    <source>
        <dbReference type="EMBL" id="PAV89159.1"/>
    </source>
</evidence>
<dbReference type="EMBL" id="LIAE01006469">
    <property type="protein sequence ID" value="PAV89159.1"/>
    <property type="molecule type" value="Genomic_DNA"/>
</dbReference>
<organism evidence="2 3">
    <name type="scientific">Diploscapter pachys</name>
    <dbReference type="NCBI Taxonomy" id="2018661"/>
    <lineage>
        <taxon>Eukaryota</taxon>
        <taxon>Metazoa</taxon>
        <taxon>Ecdysozoa</taxon>
        <taxon>Nematoda</taxon>
        <taxon>Chromadorea</taxon>
        <taxon>Rhabditida</taxon>
        <taxon>Rhabditina</taxon>
        <taxon>Rhabditomorpha</taxon>
        <taxon>Rhabditoidea</taxon>
        <taxon>Rhabditidae</taxon>
        <taxon>Diploscapter</taxon>
    </lineage>
</organism>
<comment type="caution">
    <text evidence="2">The sequence shown here is derived from an EMBL/GenBank/DDBJ whole genome shotgun (WGS) entry which is preliminary data.</text>
</comment>
<sequence length="74" mass="8695">MQLLYSFFAFLLVLIISVRAQDQFPQAYAVYPSELLWKRDWRSEGPSAPFRGLRGKRVPYQSLKGLRGKRVFED</sequence>
<gene>
    <name evidence="2" type="ORF">WR25_26564</name>
</gene>
<dbReference type="AlphaFoldDB" id="A0A2A2LSM2"/>
<reference evidence="2 3" key="1">
    <citation type="journal article" date="2017" name="Curr. Biol.">
        <title>Genome architecture and evolution of a unichromosomal asexual nematode.</title>
        <authorList>
            <person name="Fradin H."/>
            <person name="Zegar C."/>
            <person name="Gutwein M."/>
            <person name="Lucas J."/>
            <person name="Kovtun M."/>
            <person name="Corcoran D."/>
            <person name="Baugh L.R."/>
            <person name="Kiontke K."/>
            <person name="Gunsalus K."/>
            <person name="Fitch D.H."/>
            <person name="Piano F."/>
        </authorList>
    </citation>
    <scope>NUCLEOTIDE SEQUENCE [LARGE SCALE GENOMIC DNA]</scope>
    <source>
        <strain evidence="2">PF1309</strain>
    </source>
</reference>
<keyword evidence="3" id="KW-1185">Reference proteome</keyword>
<accession>A0A2A2LSM2</accession>
<dbReference type="OrthoDB" id="5861210at2759"/>
<feature type="signal peptide" evidence="1">
    <location>
        <begin position="1"/>
        <end position="20"/>
    </location>
</feature>
<evidence type="ECO:0000313" key="3">
    <source>
        <dbReference type="Proteomes" id="UP000218231"/>
    </source>
</evidence>
<keyword evidence="1" id="KW-0732">Signal</keyword>
<dbReference type="Proteomes" id="UP000218231">
    <property type="component" value="Unassembled WGS sequence"/>
</dbReference>
<name>A0A2A2LSM2_9BILA</name>